<feature type="domain" description="AAA+ ATPase" evidence="11">
    <location>
        <begin position="113"/>
        <end position="315"/>
    </location>
</feature>
<keyword evidence="10" id="KW-0963">Cytoplasm</keyword>
<dbReference type="GO" id="GO:0003924">
    <property type="term" value="F:GTPase activity"/>
    <property type="evidence" value="ECO:0007669"/>
    <property type="project" value="UniProtKB-UniRule"/>
</dbReference>
<comment type="domain">
    <text evidence="10">Composed of three domains: the N-terminal N domain, which is responsible for interactions with the ribosome, the central G domain, which binds GTP, and the C-terminal M domain, which binds the RNA and the signal sequence of the RNC.</text>
</comment>
<comment type="subunit">
    <text evidence="10">Part of the signal recognition particle protein translocation system, which is composed of SRP and FtsY. SRP is a ribonucleoprotein composed of Ffh and a 4.5S RNA molecule.</text>
</comment>
<dbReference type="InterPro" id="IPR013822">
    <property type="entry name" value="Signal_recog_particl_SRP54_hlx"/>
</dbReference>
<proteinExistence type="inferred from homology"/>
<dbReference type="Gene3D" id="1.20.120.140">
    <property type="entry name" value="Signal recognition particle SRP54, nucleotide-binding domain"/>
    <property type="match status" value="1"/>
</dbReference>
<dbReference type="STRING" id="1401328.P856_238"/>
<comment type="catalytic activity">
    <reaction evidence="9 10">
        <text>GTP + H2O = GDP + phosphate + H(+)</text>
        <dbReference type="Rhea" id="RHEA:19669"/>
        <dbReference type="ChEBI" id="CHEBI:15377"/>
        <dbReference type="ChEBI" id="CHEBI:15378"/>
        <dbReference type="ChEBI" id="CHEBI:37565"/>
        <dbReference type="ChEBI" id="CHEBI:43474"/>
        <dbReference type="ChEBI" id="CHEBI:58189"/>
        <dbReference type="EC" id="3.6.5.4"/>
    </reaction>
</comment>
<dbReference type="Proteomes" id="UP000018700">
    <property type="component" value="Chromosome"/>
</dbReference>
<dbReference type="GO" id="GO:0006614">
    <property type="term" value="P:SRP-dependent cotranslational protein targeting to membrane"/>
    <property type="evidence" value="ECO:0007669"/>
    <property type="project" value="InterPro"/>
</dbReference>
<comment type="subcellular location">
    <subcellularLocation>
        <location evidence="1">Cell inner membrane</location>
        <topology evidence="1">Peripheral membrane protein</topology>
        <orientation evidence="1">Cytoplasmic side</orientation>
    </subcellularLocation>
    <subcellularLocation>
        <location evidence="10">Cytoplasm</location>
    </subcellularLocation>
    <text evidence="10">The SRP-RNC complex is targeted to the cytoplasmic membrane.</text>
</comment>
<organism evidence="14 15">
    <name type="scientific">Candidatus Endolissoclinum faulkneri L5</name>
    <dbReference type="NCBI Taxonomy" id="1401328"/>
    <lineage>
        <taxon>Bacteria</taxon>
        <taxon>Pseudomonadati</taxon>
        <taxon>Pseudomonadota</taxon>
        <taxon>Alphaproteobacteria</taxon>
        <taxon>Rhodospirillales</taxon>
        <taxon>Rhodospirillaceae</taxon>
        <taxon>Candidatus Endolissoclinum</taxon>
    </lineage>
</organism>
<feature type="domain" description="SRP54-type proteins GTP-binding" evidence="12">
    <location>
        <begin position="114"/>
        <end position="310"/>
    </location>
</feature>
<evidence type="ECO:0000313" key="14">
    <source>
        <dbReference type="EMBL" id="AHC73468.1"/>
    </source>
</evidence>
<dbReference type="EMBL" id="CP006745">
    <property type="protein sequence ID" value="AHC73468.1"/>
    <property type="molecule type" value="Genomic_DNA"/>
</dbReference>
<comment type="function">
    <text evidence="10">Involved in targeting and insertion of nascent membrane proteins into the cytoplasmic membrane. Binds to the hydrophobic signal sequence of the ribosome-nascent chain (RNC) as it emerges from the ribosomes. The SRP-RNC complex is then targeted to the cytoplasmic membrane where it interacts with the SRP receptor FtsY. Interaction with FtsY leads to the transfer of the RNC complex to the Sec translocase for insertion into the membrane, the hydrolysis of GTP by both Ffh and FtsY, and the dissociation of the SRP-FtsY complex into the individual components.</text>
</comment>
<evidence type="ECO:0000256" key="10">
    <source>
        <dbReference type="HAMAP-Rule" id="MF_00306"/>
    </source>
</evidence>
<dbReference type="PANTHER" id="PTHR11564:SF5">
    <property type="entry name" value="SIGNAL RECOGNITION PARTICLE SUBUNIT SRP54"/>
    <property type="match status" value="1"/>
</dbReference>
<dbReference type="Pfam" id="PF02978">
    <property type="entry name" value="SRP_SPB"/>
    <property type="match status" value="1"/>
</dbReference>
<evidence type="ECO:0000256" key="9">
    <source>
        <dbReference type="ARBA" id="ARBA00048027"/>
    </source>
</evidence>
<feature type="domain" description="Signal recognition particle SRP54 helical bundle" evidence="13">
    <location>
        <begin position="15"/>
        <end position="100"/>
    </location>
</feature>
<dbReference type="SUPFAM" id="SSF47446">
    <property type="entry name" value="Signal peptide-binding domain"/>
    <property type="match status" value="1"/>
</dbReference>
<evidence type="ECO:0000313" key="15">
    <source>
        <dbReference type="Proteomes" id="UP000018700"/>
    </source>
</evidence>
<evidence type="ECO:0000259" key="11">
    <source>
        <dbReference type="SMART" id="SM00382"/>
    </source>
</evidence>
<dbReference type="InterPro" id="IPR042101">
    <property type="entry name" value="SRP54_N_sf"/>
</dbReference>
<dbReference type="SMART" id="SM00962">
    <property type="entry name" value="SRP54"/>
    <property type="match status" value="1"/>
</dbReference>
<dbReference type="PATRIC" id="fig|1401328.3.peg.229"/>
<dbReference type="InterPro" id="IPR022941">
    <property type="entry name" value="SRP54"/>
</dbReference>
<dbReference type="EC" id="3.6.5.4" evidence="10"/>
<dbReference type="SMART" id="SM00382">
    <property type="entry name" value="AAA"/>
    <property type="match status" value="1"/>
</dbReference>
<dbReference type="InterPro" id="IPR004125">
    <property type="entry name" value="Signal_recog_particle_SRP54_M"/>
</dbReference>
<evidence type="ECO:0000256" key="8">
    <source>
        <dbReference type="ARBA" id="ARBA00023274"/>
    </source>
</evidence>
<keyword evidence="5 10" id="KW-0694">RNA-binding</keyword>
<name>V9TUU5_9PROT</name>
<dbReference type="InterPro" id="IPR027417">
    <property type="entry name" value="P-loop_NTPase"/>
</dbReference>
<dbReference type="AlphaFoldDB" id="V9TUU5"/>
<reference evidence="14 15" key="1">
    <citation type="journal article" date="2013" name="PLoS ONE">
        <title>Bacterial endosymbiosis in a chordate host: long-term co-evolution and conservation of secondary metabolism.</title>
        <authorList>
            <person name="Kwan J.C."/>
            <person name="Schmidt E.W."/>
        </authorList>
    </citation>
    <scope>NUCLEOTIDE SEQUENCE [LARGE SCALE GENOMIC DNA]</scope>
    <source>
        <strain evidence="15">faulkneri L5</strain>
    </source>
</reference>
<dbReference type="HAMAP" id="MF_00306">
    <property type="entry name" value="SRP54"/>
    <property type="match status" value="1"/>
</dbReference>
<dbReference type="KEGG" id="efk:P856_238"/>
<keyword evidence="15" id="KW-1185">Reference proteome</keyword>
<gene>
    <name evidence="10 14" type="primary">ffh</name>
    <name evidence="14" type="ORF">P856_238</name>
</gene>
<feature type="binding site" evidence="10">
    <location>
        <begin position="262"/>
        <end position="265"/>
    </location>
    <ligand>
        <name>GTP</name>
        <dbReference type="ChEBI" id="CHEBI:37565"/>
    </ligand>
</feature>
<keyword evidence="4 10" id="KW-0378">Hydrolase</keyword>
<dbReference type="eggNOG" id="COG0541">
    <property type="taxonomic scope" value="Bacteria"/>
</dbReference>
<keyword evidence="6 10" id="KW-0342">GTP-binding</keyword>
<protein>
    <recommendedName>
        <fullName evidence="10">Signal recognition particle protein</fullName>
        <ecNumber evidence="10">3.6.5.4</ecNumber>
    </recommendedName>
    <alternativeName>
        <fullName evidence="10">Fifty-four homolog</fullName>
    </alternativeName>
</protein>
<dbReference type="GO" id="GO:0008312">
    <property type="term" value="F:7S RNA binding"/>
    <property type="evidence" value="ECO:0007669"/>
    <property type="project" value="InterPro"/>
</dbReference>
<dbReference type="HOGENOM" id="CLU_009301_6_0_5"/>
<evidence type="ECO:0000256" key="5">
    <source>
        <dbReference type="ARBA" id="ARBA00022884"/>
    </source>
</evidence>
<dbReference type="InterPro" id="IPR004780">
    <property type="entry name" value="SRP"/>
</dbReference>
<evidence type="ECO:0000256" key="7">
    <source>
        <dbReference type="ARBA" id="ARBA00023135"/>
    </source>
</evidence>
<comment type="similarity">
    <text evidence="2 10">Belongs to the GTP-binding SRP family. SRP54 subfamily.</text>
</comment>
<evidence type="ECO:0000256" key="2">
    <source>
        <dbReference type="ARBA" id="ARBA00005450"/>
    </source>
</evidence>
<dbReference type="NCBIfam" id="TIGR00959">
    <property type="entry name" value="ffh"/>
    <property type="match status" value="1"/>
</dbReference>
<feature type="binding site" evidence="10">
    <location>
        <begin position="121"/>
        <end position="128"/>
    </location>
    <ligand>
        <name>GTP</name>
        <dbReference type="ChEBI" id="CHEBI:37565"/>
    </ligand>
</feature>
<dbReference type="GO" id="GO:0005525">
    <property type="term" value="F:GTP binding"/>
    <property type="evidence" value="ECO:0007669"/>
    <property type="project" value="UniProtKB-UniRule"/>
</dbReference>
<dbReference type="Gene3D" id="3.40.50.300">
    <property type="entry name" value="P-loop containing nucleotide triphosphate hydrolases"/>
    <property type="match status" value="1"/>
</dbReference>
<evidence type="ECO:0000256" key="1">
    <source>
        <dbReference type="ARBA" id="ARBA00004515"/>
    </source>
</evidence>
<dbReference type="InterPro" id="IPR036891">
    <property type="entry name" value="Signal_recog_part_SRP54_M_sf"/>
</dbReference>
<evidence type="ECO:0000259" key="13">
    <source>
        <dbReference type="SMART" id="SM00963"/>
    </source>
</evidence>
<dbReference type="SMART" id="SM00963">
    <property type="entry name" value="SRP54_N"/>
    <property type="match status" value="1"/>
</dbReference>
<dbReference type="Pfam" id="PF02881">
    <property type="entry name" value="SRP54_N"/>
    <property type="match status" value="1"/>
</dbReference>
<dbReference type="Pfam" id="PF00448">
    <property type="entry name" value="SRP54"/>
    <property type="match status" value="1"/>
</dbReference>
<keyword evidence="3 10" id="KW-0547">Nucleotide-binding</keyword>
<evidence type="ECO:0000259" key="12">
    <source>
        <dbReference type="SMART" id="SM00962"/>
    </source>
</evidence>
<dbReference type="InterPro" id="IPR003593">
    <property type="entry name" value="AAA+_ATPase"/>
</dbReference>
<keyword evidence="7 10" id="KW-0733">Signal recognition particle</keyword>
<evidence type="ECO:0000256" key="3">
    <source>
        <dbReference type="ARBA" id="ARBA00022741"/>
    </source>
</evidence>
<keyword evidence="8 10" id="KW-0687">Ribonucleoprotein</keyword>
<evidence type="ECO:0000256" key="4">
    <source>
        <dbReference type="ARBA" id="ARBA00022801"/>
    </source>
</evidence>
<dbReference type="GO" id="GO:0005886">
    <property type="term" value="C:plasma membrane"/>
    <property type="evidence" value="ECO:0007669"/>
    <property type="project" value="UniProtKB-SubCell"/>
</dbReference>
<accession>V9TUU5</accession>
<dbReference type="PANTHER" id="PTHR11564">
    <property type="entry name" value="SIGNAL RECOGNITION PARTICLE 54K PROTEIN SRP54"/>
    <property type="match status" value="1"/>
</dbReference>
<dbReference type="InterPro" id="IPR000897">
    <property type="entry name" value="SRP54_GTPase_dom"/>
</dbReference>
<evidence type="ECO:0000256" key="6">
    <source>
        <dbReference type="ARBA" id="ARBA00023134"/>
    </source>
</evidence>
<sequence length="488" mass="53483">MVNVFNGKLLLGDDMFGRLSERIGSVFNRLKQRRKLNESDVLSVISEVRVALLDADVSLPVVNLLLERVRKRAIGREVISAVSSGQMMIKIIYDELVAVLGSDKQSINLDYAAPVSIMMVGLQGSGKTTTAAKLAKRFVNQDHKKVIMASLDTTRPAAREQLRTLGEQIGVDTLPIIHEETSIATAKRAINTAKLQGYEVLILDTAGRTSINDLLMTEAKLVKDLVNPHEVLLVADALTGQDAVNTAANFNERVGVTGVILTRVDGDSRGGAFLSMRNVTGKPIKGIGVGEKVNDLEDFHPERIASRILGMGDIVSLVEKASQTIEAKEAENISDRMLKGAFTLEDMAYQFRQLRNLGGLGSVIGFLPGMSKLQKQLTSANIDDKQLKRQEAIISSMTRTERINPQIINVSRKRRIAQGSGTDVGDINRLLKTYTEMAKIMKKFGKLGSKGVINALIDDNNPLLNKDAMLHMPSAIDSDYSRLHNNRK</sequence>
<dbReference type="Gene3D" id="1.10.260.30">
    <property type="entry name" value="Signal recognition particle, SRP54 subunit, M-domain"/>
    <property type="match status" value="1"/>
</dbReference>
<feature type="binding site" evidence="10">
    <location>
        <begin position="204"/>
        <end position="208"/>
    </location>
    <ligand>
        <name>GTP</name>
        <dbReference type="ChEBI" id="CHEBI:37565"/>
    </ligand>
</feature>
<dbReference type="SUPFAM" id="SSF52540">
    <property type="entry name" value="P-loop containing nucleoside triphosphate hydrolases"/>
    <property type="match status" value="1"/>
</dbReference>
<dbReference type="GO" id="GO:0048500">
    <property type="term" value="C:signal recognition particle"/>
    <property type="evidence" value="ECO:0007669"/>
    <property type="project" value="UniProtKB-UniRule"/>
</dbReference>
<dbReference type="CDD" id="cd18539">
    <property type="entry name" value="SRP_G"/>
    <property type="match status" value="1"/>
</dbReference>